<dbReference type="SMART" id="SM00100">
    <property type="entry name" value="cNMP"/>
    <property type="match status" value="1"/>
</dbReference>
<dbReference type="PATRIC" id="fig|1605367.3.peg.293"/>
<evidence type="ECO:0000313" key="2">
    <source>
        <dbReference type="EMBL" id="KPM47668.1"/>
    </source>
</evidence>
<dbReference type="Proteomes" id="UP000050454">
    <property type="component" value="Unassembled WGS sequence"/>
</dbReference>
<name>A0A0N8H9L0_9BACT</name>
<dbReference type="CDD" id="cd00038">
    <property type="entry name" value="CAP_ED"/>
    <property type="match status" value="1"/>
</dbReference>
<dbReference type="OrthoDB" id="667553at2"/>
<dbReference type="InterPro" id="IPR014710">
    <property type="entry name" value="RmlC-like_jellyroll"/>
</dbReference>
<dbReference type="EMBL" id="LGTQ01000010">
    <property type="protein sequence ID" value="KPM47668.1"/>
    <property type="molecule type" value="Genomic_DNA"/>
</dbReference>
<protein>
    <submittedName>
        <fullName evidence="2">Cyclic nucleotide-binding protein</fullName>
    </submittedName>
</protein>
<reference evidence="2 3" key="1">
    <citation type="submission" date="2015-07" db="EMBL/GenBank/DDBJ databases">
        <title>The draft genome sequence of Leadbetterella sp. JN14-9.</title>
        <authorList>
            <person name="Liu Y."/>
            <person name="Du J."/>
            <person name="Shao Z."/>
        </authorList>
    </citation>
    <scope>NUCLEOTIDE SEQUENCE [LARGE SCALE GENOMIC DNA]</scope>
    <source>
        <strain evidence="2 3">JN14-9</strain>
    </source>
</reference>
<dbReference type="Pfam" id="PF00027">
    <property type="entry name" value="cNMP_binding"/>
    <property type="match status" value="1"/>
</dbReference>
<keyword evidence="3" id="KW-1185">Reference proteome</keyword>
<dbReference type="Gene3D" id="2.60.120.10">
    <property type="entry name" value="Jelly Rolls"/>
    <property type="match status" value="1"/>
</dbReference>
<evidence type="ECO:0000259" key="1">
    <source>
        <dbReference type="PROSITE" id="PS50042"/>
    </source>
</evidence>
<accession>A0A0N8H9L0</accession>
<evidence type="ECO:0000313" key="3">
    <source>
        <dbReference type="Proteomes" id="UP000050454"/>
    </source>
</evidence>
<dbReference type="InterPro" id="IPR018490">
    <property type="entry name" value="cNMP-bd_dom_sf"/>
</dbReference>
<dbReference type="SUPFAM" id="SSF51206">
    <property type="entry name" value="cAMP-binding domain-like"/>
    <property type="match status" value="1"/>
</dbReference>
<proteinExistence type="predicted"/>
<organism evidence="2 3">
    <name type="scientific">Jiulongibacter sediminis</name>
    <dbReference type="NCBI Taxonomy" id="1605367"/>
    <lineage>
        <taxon>Bacteria</taxon>
        <taxon>Pseudomonadati</taxon>
        <taxon>Bacteroidota</taxon>
        <taxon>Cytophagia</taxon>
        <taxon>Cytophagales</taxon>
        <taxon>Leadbetterellaceae</taxon>
        <taxon>Jiulongibacter</taxon>
    </lineage>
</organism>
<feature type="domain" description="Cyclic nucleotide-binding" evidence="1">
    <location>
        <begin position="11"/>
        <end position="57"/>
    </location>
</feature>
<dbReference type="InterPro" id="IPR000595">
    <property type="entry name" value="cNMP-bd_dom"/>
</dbReference>
<gene>
    <name evidence="2" type="ORF">AFM12_14445</name>
</gene>
<comment type="caution">
    <text evidence="2">The sequence shown here is derived from an EMBL/GenBank/DDBJ whole genome shotgun (WGS) entry which is preliminary data.</text>
</comment>
<dbReference type="PROSITE" id="PS50042">
    <property type="entry name" value="CNMP_BINDING_3"/>
    <property type="match status" value="1"/>
</dbReference>
<dbReference type="STRING" id="1605367.AFM12_14445"/>
<dbReference type="RefSeq" id="WP_055149454.1">
    <property type="nucleotide sequence ID" value="NZ_JXSZ01000010.1"/>
</dbReference>
<sequence length="195" mass="22321">MKNRFVEYFSSISPLTVEEAEGIAQSMQTRSFQKGDFLVREGQIASKTYFVLEGCIREYVLLEGEEKTTNFFTEDQWAISLNGLSPGKPSTHYWVCAEDTTVVAGDEQQAQALFERFPQFQTISRTIMESALAEQKEALSSYYTDSPEKRYQKLVQSRPSLIQRIPQYQIASYIGVKPESLSRIRKRMASSPKKD</sequence>
<dbReference type="AlphaFoldDB" id="A0A0N8H9L0"/>